<gene>
    <name evidence="2" type="ORF">PVAP13_3KG373827</name>
</gene>
<feature type="compositionally biased region" description="Low complexity" evidence="1">
    <location>
        <begin position="91"/>
        <end position="107"/>
    </location>
</feature>
<reference evidence="2" key="1">
    <citation type="submission" date="2020-05" db="EMBL/GenBank/DDBJ databases">
        <title>WGS assembly of Panicum virgatum.</title>
        <authorList>
            <person name="Lovell J.T."/>
            <person name="Jenkins J."/>
            <person name="Shu S."/>
            <person name="Juenger T.E."/>
            <person name="Schmutz J."/>
        </authorList>
    </citation>
    <scope>NUCLEOTIDE SEQUENCE</scope>
    <source>
        <strain evidence="2">AP13</strain>
    </source>
</reference>
<protein>
    <submittedName>
        <fullName evidence="2">Uncharacterized protein</fullName>
    </submittedName>
</protein>
<organism evidence="2 3">
    <name type="scientific">Panicum virgatum</name>
    <name type="common">Blackwell switchgrass</name>
    <dbReference type="NCBI Taxonomy" id="38727"/>
    <lineage>
        <taxon>Eukaryota</taxon>
        <taxon>Viridiplantae</taxon>
        <taxon>Streptophyta</taxon>
        <taxon>Embryophyta</taxon>
        <taxon>Tracheophyta</taxon>
        <taxon>Spermatophyta</taxon>
        <taxon>Magnoliopsida</taxon>
        <taxon>Liliopsida</taxon>
        <taxon>Poales</taxon>
        <taxon>Poaceae</taxon>
        <taxon>PACMAD clade</taxon>
        <taxon>Panicoideae</taxon>
        <taxon>Panicodae</taxon>
        <taxon>Paniceae</taxon>
        <taxon>Panicinae</taxon>
        <taxon>Panicum</taxon>
        <taxon>Panicum sect. Hiantes</taxon>
    </lineage>
</organism>
<sequence>MVKSNCPVLLSPHFTGHAAACLRAFLRNHPSLFLKLHRSPSTHPHPPSPPLLPRVVALPHPPPPVPRAAPRSRRRPSLPPSPRRSSPPDPARAAAAGAAAAGPAGHPTLSSGADADMDSMTCSEERPLRQPSWV</sequence>
<evidence type="ECO:0000313" key="3">
    <source>
        <dbReference type="Proteomes" id="UP000823388"/>
    </source>
</evidence>
<proteinExistence type="predicted"/>
<name>A0A8T0UQJ5_PANVG</name>
<evidence type="ECO:0000256" key="1">
    <source>
        <dbReference type="SAM" id="MobiDB-lite"/>
    </source>
</evidence>
<keyword evidence="3" id="KW-1185">Reference proteome</keyword>
<accession>A0A8T0UQJ5</accession>
<evidence type="ECO:0000313" key="2">
    <source>
        <dbReference type="EMBL" id="KAG2626682.1"/>
    </source>
</evidence>
<comment type="caution">
    <text evidence="2">The sequence shown here is derived from an EMBL/GenBank/DDBJ whole genome shotgun (WGS) entry which is preliminary data.</text>
</comment>
<dbReference type="AlphaFoldDB" id="A0A8T0UQJ5"/>
<feature type="region of interest" description="Disordered" evidence="1">
    <location>
        <begin position="36"/>
        <end position="134"/>
    </location>
</feature>
<dbReference type="EMBL" id="CM029041">
    <property type="protein sequence ID" value="KAG2626682.1"/>
    <property type="molecule type" value="Genomic_DNA"/>
</dbReference>
<feature type="compositionally biased region" description="Pro residues" evidence="1">
    <location>
        <begin position="43"/>
        <end position="52"/>
    </location>
</feature>
<feature type="compositionally biased region" description="Pro residues" evidence="1">
    <location>
        <begin position="77"/>
        <end position="90"/>
    </location>
</feature>
<dbReference type="Proteomes" id="UP000823388">
    <property type="component" value="Chromosome 3K"/>
</dbReference>